<feature type="binding site" evidence="16">
    <location>
        <begin position="8"/>
        <end position="15"/>
    </location>
    <ligand>
        <name>GTP</name>
        <dbReference type="ChEBI" id="CHEBI:37565"/>
    </ligand>
</feature>
<protein>
    <recommendedName>
        <fullName evidence="14">Bifunctional adenosylcobalamin biosynthesis protein</fullName>
        <ecNumber evidence="14">2.7.1.156</ecNumber>
        <ecNumber evidence="14">2.7.7.62</ecNumber>
    </recommendedName>
</protein>
<evidence type="ECO:0000256" key="5">
    <source>
        <dbReference type="ARBA" id="ARBA00004692"/>
    </source>
</evidence>
<comment type="catalytic activity">
    <reaction evidence="2 14">
        <text>adenosylcob(III)inamide phosphate + GTP + H(+) = adenosylcob(III)inamide-GDP + diphosphate</text>
        <dbReference type="Rhea" id="RHEA:22712"/>
        <dbReference type="ChEBI" id="CHEBI:15378"/>
        <dbReference type="ChEBI" id="CHEBI:33019"/>
        <dbReference type="ChEBI" id="CHEBI:37565"/>
        <dbReference type="ChEBI" id="CHEBI:58502"/>
        <dbReference type="ChEBI" id="CHEBI:60487"/>
        <dbReference type="EC" id="2.7.7.62"/>
    </reaction>
</comment>
<keyword evidence="10 14" id="KW-0547">Nucleotide-binding</keyword>
<comment type="function">
    <text evidence="4 14">Catalyzes ATP-dependent phosphorylation of adenosylcobinamide and addition of GMP to adenosylcobinamide phosphate.</text>
</comment>
<feature type="binding site" evidence="16">
    <location>
        <position position="82"/>
    </location>
    <ligand>
        <name>GTP</name>
        <dbReference type="ChEBI" id="CHEBI:37565"/>
    </ligand>
</feature>
<dbReference type="PIRSF" id="PIRSF006135">
    <property type="entry name" value="CobU"/>
    <property type="match status" value="1"/>
</dbReference>
<comment type="catalytic activity">
    <reaction evidence="3">
        <text>adenosylcob(III)inamide + GTP = adenosylcob(III)inamide phosphate + GDP + H(+)</text>
        <dbReference type="Rhea" id="RHEA:15765"/>
        <dbReference type="ChEBI" id="CHEBI:2480"/>
        <dbReference type="ChEBI" id="CHEBI:15378"/>
        <dbReference type="ChEBI" id="CHEBI:37565"/>
        <dbReference type="ChEBI" id="CHEBI:58189"/>
        <dbReference type="ChEBI" id="CHEBI:58502"/>
        <dbReference type="EC" id="2.7.1.156"/>
    </reaction>
</comment>
<evidence type="ECO:0000256" key="1">
    <source>
        <dbReference type="ARBA" id="ARBA00000312"/>
    </source>
</evidence>
<comment type="caution">
    <text evidence="17">The sequence shown here is derived from an EMBL/GenBank/DDBJ whole genome shotgun (WGS) entry which is preliminary data.</text>
</comment>
<dbReference type="EC" id="2.7.7.62" evidence="14"/>
<feature type="binding site" evidence="16">
    <location>
        <begin position="50"/>
        <end position="53"/>
    </location>
    <ligand>
        <name>GTP</name>
        <dbReference type="ChEBI" id="CHEBI:37565"/>
    </ligand>
</feature>
<dbReference type="EMBL" id="SMAK01000001">
    <property type="protein sequence ID" value="TCT13578.1"/>
    <property type="molecule type" value="Genomic_DNA"/>
</dbReference>
<dbReference type="GO" id="GO:0009236">
    <property type="term" value="P:cobalamin biosynthetic process"/>
    <property type="evidence" value="ECO:0007669"/>
    <property type="project" value="UniProtKB-UniRule"/>
</dbReference>
<evidence type="ECO:0000256" key="11">
    <source>
        <dbReference type="ARBA" id="ARBA00022777"/>
    </source>
</evidence>
<proteinExistence type="inferred from homology"/>
<dbReference type="CDD" id="cd00544">
    <property type="entry name" value="CobU"/>
    <property type="match status" value="1"/>
</dbReference>
<evidence type="ECO:0000256" key="4">
    <source>
        <dbReference type="ARBA" id="ARBA00003889"/>
    </source>
</evidence>
<evidence type="ECO:0000256" key="6">
    <source>
        <dbReference type="ARBA" id="ARBA00005159"/>
    </source>
</evidence>
<dbReference type="NCBIfam" id="NF004469">
    <property type="entry name" value="PRK05800.1"/>
    <property type="match status" value="1"/>
</dbReference>
<dbReference type="InterPro" id="IPR003203">
    <property type="entry name" value="CobU/CobP"/>
</dbReference>
<accession>A0A4R3MLB3</accession>
<dbReference type="UniPathway" id="UPA00148">
    <property type="reaction ID" value="UER00236"/>
</dbReference>
<evidence type="ECO:0000256" key="16">
    <source>
        <dbReference type="PIRSR" id="PIRSR006135-2"/>
    </source>
</evidence>
<evidence type="ECO:0000256" key="7">
    <source>
        <dbReference type="ARBA" id="ARBA00007490"/>
    </source>
</evidence>
<comment type="pathway">
    <text evidence="5 14">Cofactor biosynthesis; adenosylcobalamin biosynthesis; adenosylcobalamin from cob(II)yrinate a,c-diamide: step 6/7.</text>
</comment>
<keyword evidence="13 14" id="KW-0342">GTP-binding</keyword>
<comment type="similarity">
    <text evidence="7 14">Belongs to the CobU/CobP family.</text>
</comment>
<dbReference type="RefSeq" id="WP_132804952.1">
    <property type="nucleotide sequence ID" value="NZ_SMAK01000001.1"/>
</dbReference>
<dbReference type="EC" id="2.7.1.156" evidence="14"/>
<dbReference type="PANTHER" id="PTHR34848">
    <property type="match status" value="1"/>
</dbReference>
<dbReference type="GO" id="GO:0043752">
    <property type="term" value="F:adenosylcobinamide kinase activity"/>
    <property type="evidence" value="ECO:0007669"/>
    <property type="project" value="UniProtKB-EC"/>
</dbReference>
<feature type="active site" description="GMP-histidine intermediate" evidence="15">
    <location>
        <position position="49"/>
    </location>
</feature>
<keyword evidence="11 14" id="KW-0418">Kinase</keyword>
<evidence type="ECO:0000256" key="8">
    <source>
        <dbReference type="ARBA" id="ARBA00022573"/>
    </source>
</evidence>
<feature type="binding site" evidence="16">
    <location>
        <begin position="33"/>
        <end position="35"/>
    </location>
    <ligand>
        <name>GTP</name>
        <dbReference type="ChEBI" id="CHEBI:37565"/>
    </ligand>
</feature>
<keyword evidence="9 14" id="KW-0808">Transferase</keyword>
<evidence type="ECO:0000313" key="17">
    <source>
        <dbReference type="EMBL" id="TCT13578.1"/>
    </source>
</evidence>
<reference evidence="17 18" key="1">
    <citation type="submission" date="2019-03" db="EMBL/GenBank/DDBJ databases">
        <title>Genomic Encyclopedia of Type Strains, Phase IV (KMG-IV): sequencing the most valuable type-strain genomes for metagenomic binning, comparative biology and taxonomic classification.</title>
        <authorList>
            <person name="Goeker M."/>
        </authorList>
    </citation>
    <scope>NUCLEOTIDE SEQUENCE [LARGE SCALE GENOMIC DNA]</scope>
    <source>
        <strain evidence="17 18">DSM 19345</strain>
    </source>
</reference>
<dbReference type="PANTHER" id="PTHR34848:SF1">
    <property type="entry name" value="BIFUNCTIONAL ADENOSYLCOBALAMIN BIOSYNTHESIS PROTEIN COBU"/>
    <property type="match status" value="1"/>
</dbReference>
<keyword evidence="12 14" id="KW-0067">ATP-binding</keyword>
<name>A0A4R3MLB3_9HYPH</name>
<evidence type="ECO:0000256" key="2">
    <source>
        <dbReference type="ARBA" id="ARBA00000711"/>
    </source>
</evidence>
<dbReference type="InterPro" id="IPR027417">
    <property type="entry name" value="P-loop_NTPase"/>
</dbReference>
<keyword evidence="17" id="KW-0548">Nucleotidyltransferase</keyword>
<dbReference type="GO" id="GO:0005525">
    <property type="term" value="F:GTP binding"/>
    <property type="evidence" value="ECO:0007669"/>
    <property type="project" value="UniProtKB-UniRule"/>
</dbReference>
<evidence type="ECO:0000256" key="14">
    <source>
        <dbReference type="PIRNR" id="PIRNR006135"/>
    </source>
</evidence>
<dbReference type="Proteomes" id="UP000295678">
    <property type="component" value="Unassembled WGS sequence"/>
</dbReference>
<feature type="binding site" evidence="16">
    <location>
        <position position="61"/>
    </location>
    <ligand>
        <name>GTP</name>
        <dbReference type="ChEBI" id="CHEBI:37565"/>
    </ligand>
</feature>
<evidence type="ECO:0000256" key="15">
    <source>
        <dbReference type="PIRSR" id="PIRSR006135-1"/>
    </source>
</evidence>
<dbReference type="Pfam" id="PF02283">
    <property type="entry name" value="CobU"/>
    <property type="match status" value="1"/>
</dbReference>
<evidence type="ECO:0000256" key="13">
    <source>
        <dbReference type="ARBA" id="ARBA00023134"/>
    </source>
</evidence>
<organism evidence="17 18">
    <name type="scientific">Tepidamorphus gemmatus</name>
    <dbReference type="NCBI Taxonomy" id="747076"/>
    <lineage>
        <taxon>Bacteria</taxon>
        <taxon>Pseudomonadati</taxon>
        <taxon>Pseudomonadota</taxon>
        <taxon>Alphaproteobacteria</taxon>
        <taxon>Hyphomicrobiales</taxon>
        <taxon>Tepidamorphaceae</taxon>
        <taxon>Tepidamorphus</taxon>
    </lineage>
</organism>
<keyword evidence="18" id="KW-1185">Reference proteome</keyword>
<evidence type="ECO:0000313" key="18">
    <source>
        <dbReference type="Proteomes" id="UP000295678"/>
    </source>
</evidence>
<comment type="pathway">
    <text evidence="6 14">Cofactor biosynthesis; adenosylcobalamin biosynthesis; adenosylcobalamin from cob(II)yrinate a,c-diamide: step 5/7.</text>
</comment>
<dbReference type="AlphaFoldDB" id="A0A4R3MLB3"/>
<dbReference type="OrthoDB" id="9788370at2"/>
<evidence type="ECO:0000256" key="10">
    <source>
        <dbReference type="ARBA" id="ARBA00022741"/>
    </source>
</evidence>
<gene>
    <name evidence="17" type="ORF">EDC22_101447</name>
</gene>
<evidence type="ECO:0000256" key="12">
    <source>
        <dbReference type="ARBA" id="ARBA00022840"/>
    </source>
</evidence>
<evidence type="ECO:0000256" key="3">
    <source>
        <dbReference type="ARBA" id="ARBA00001522"/>
    </source>
</evidence>
<dbReference type="SUPFAM" id="SSF52540">
    <property type="entry name" value="P-loop containing nucleoside triphosphate hydrolases"/>
    <property type="match status" value="1"/>
</dbReference>
<keyword evidence="8 14" id="KW-0169">Cobalamin biosynthesis</keyword>
<comment type="catalytic activity">
    <reaction evidence="1 14">
        <text>adenosylcob(III)inamide + ATP = adenosylcob(III)inamide phosphate + ADP + H(+)</text>
        <dbReference type="Rhea" id="RHEA:15769"/>
        <dbReference type="ChEBI" id="CHEBI:2480"/>
        <dbReference type="ChEBI" id="CHEBI:15378"/>
        <dbReference type="ChEBI" id="CHEBI:30616"/>
        <dbReference type="ChEBI" id="CHEBI:58502"/>
        <dbReference type="ChEBI" id="CHEBI:456216"/>
        <dbReference type="EC" id="2.7.1.156"/>
    </reaction>
</comment>
<dbReference type="GO" id="GO:0005524">
    <property type="term" value="F:ATP binding"/>
    <property type="evidence" value="ECO:0007669"/>
    <property type="project" value="UniProtKB-UniRule"/>
</dbReference>
<evidence type="ECO:0000256" key="9">
    <source>
        <dbReference type="ARBA" id="ARBA00022679"/>
    </source>
</evidence>
<sequence length="170" mass="18359">MTVTFVLGGARSGKSRYAESLVTALPPPWTFIATAEIHDDEMRQRIAEHRARRGEGWYTLEAPVDIVGALRSAPAGAPVLVDCLTLWLSNLMLADYDVVTAVDDLARALSESSAPVAIVSNELGLGIVPDNALARQFRDAHGRMNQRIAEVAHSVVFMLAGLPMPVKVAR</sequence>
<dbReference type="GO" id="GO:0008820">
    <property type="term" value="F:cobinamide phosphate guanylyltransferase activity"/>
    <property type="evidence" value="ECO:0007669"/>
    <property type="project" value="UniProtKB-UniRule"/>
</dbReference>
<dbReference type="Gene3D" id="3.40.50.300">
    <property type="entry name" value="P-loop containing nucleotide triphosphate hydrolases"/>
    <property type="match status" value="1"/>
</dbReference>